<keyword evidence="3" id="KW-1185">Reference proteome</keyword>
<proteinExistence type="predicted"/>
<evidence type="ECO:0000256" key="1">
    <source>
        <dbReference type="SAM" id="Phobius"/>
    </source>
</evidence>
<dbReference type="Proteomes" id="UP000654345">
    <property type="component" value="Unassembled WGS sequence"/>
</dbReference>
<accession>A0ABQ3UWT5</accession>
<keyword evidence="1" id="KW-1133">Transmembrane helix</keyword>
<name>A0ABQ3UWT5_9CHLR</name>
<sequence>MGLEPRQDISPYAVVDPSLAPYDASSKDMYAIAREERGLQALTSSQPPWQVDKLPTGFPHRPPELWGKVILVQSQLENPPLAGLGFFLRLLRDVLWPVPNEVRSKEQEKIMITTIRVRTENGQPQDARIHGYLRGANVSLGDTISIWGKRGRRGAIYIRRAYNHTVQGAVSTSAMIGSAQFFLLLIIVAIVGLLALLWLKVPIPFLPHLSLPSLPGQ</sequence>
<keyword evidence="1" id="KW-0472">Membrane</keyword>
<keyword evidence="1" id="KW-0812">Transmembrane</keyword>
<protein>
    <submittedName>
        <fullName evidence="2">Uncharacterized protein</fullName>
    </submittedName>
</protein>
<comment type="caution">
    <text evidence="2">The sequence shown here is derived from an EMBL/GenBank/DDBJ whole genome shotgun (WGS) entry which is preliminary data.</text>
</comment>
<reference evidence="2 3" key="1">
    <citation type="journal article" date="2021" name="Int. J. Syst. Evol. Microbiol.">
        <title>Reticulibacter mediterranei gen. nov., sp. nov., within the new family Reticulibacteraceae fam. nov., and Ktedonospora formicarum gen. nov., sp. nov., Ktedonobacter robiniae sp. nov., Dictyobacter formicarum sp. nov. and Dictyobacter arantiisoli sp. nov., belonging to the class Ktedonobacteria.</title>
        <authorList>
            <person name="Yabe S."/>
            <person name="Zheng Y."/>
            <person name="Wang C.M."/>
            <person name="Sakai Y."/>
            <person name="Abe K."/>
            <person name="Yokota A."/>
            <person name="Donadio S."/>
            <person name="Cavaletti L."/>
            <person name="Monciardini P."/>
        </authorList>
    </citation>
    <scope>NUCLEOTIDE SEQUENCE [LARGE SCALE GENOMIC DNA]</scope>
    <source>
        <strain evidence="2 3">SOSP1-30</strain>
    </source>
</reference>
<dbReference type="RefSeq" id="WP_201373643.1">
    <property type="nucleotide sequence ID" value="NZ_BNJG01000002.1"/>
</dbReference>
<organism evidence="2 3">
    <name type="scientific">Ktedonobacter robiniae</name>
    <dbReference type="NCBI Taxonomy" id="2778365"/>
    <lineage>
        <taxon>Bacteria</taxon>
        <taxon>Bacillati</taxon>
        <taxon>Chloroflexota</taxon>
        <taxon>Ktedonobacteria</taxon>
        <taxon>Ktedonobacterales</taxon>
        <taxon>Ktedonobacteraceae</taxon>
        <taxon>Ktedonobacter</taxon>
    </lineage>
</organism>
<evidence type="ECO:0000313" key="3">
    <source>
        <dbReference type="Proteomes" id="UP000654345"/>
    </source>
</evidence>
<gene>
    <name evidence="2" type="ORF">KSB_56980</name>
</gene>
<evidence type="ECO:0000313" key="2">
    <source>
        <dbReference type="EMBL" id="GHO57223.1"/>
    </source>
</evidence>
<dbReference type="EMBL" id="BNJG01000002">
    <property type="protein sequence ID" value="GHO57223.1"/>
    <property type="molecule type" value="Genomic_DNA"/>
</dbReference>
<feature type="transmembrane region" description="Helical" evidence="1">
    <location>
        <begin position="181"/>
        <end position="199"/>
    </location>
</feature>